<dbReference type="PRINTS" id="PR00081">
    <property type="entry name" value="GDHRDH"/>
</dbReference>
<dbReference type="InterPro" id="IPR020904">
    <property type="entry name" value="Sc_DH/Rdtase_CS"/>
</dbReference>
<proteinExistence type="inferred from homology"/>
<dbReference type="InterPro" id="IPR036291">
    <property type="entry name" value="NAD(P)-bd_dom_sf"/>
</dbReference>
<dbReference type="RefSeq" id="WP_379749598.1">
    <property type="nucleotide sequence ID" value="NZ_JBHTCP010000016.1"/>
</dbReference>
<name>A0ABW2NQW5_9BACL</name>
<evidence type="ECO:0000313" key="3">
    <source>
        <dbReference type="Proteomes" id="UP001596549"/>
    </source>
</evidence>
<sequence>MTSTALITGSSGGIGKAIAIKLAPSYKTLFLHYCSSKDQAVELAEELTRTTGTACIPVYADLSSSTGIEELISQTGRSIDALILNSGSSHYGLFQDMKEDEFHKMLALNLTSPMLLTKQFIPYMLSQKRGTVIAISSVWGENGASCEAVYSAAKGGMNTFIRSIAKELGPNGIRANAVAPGAVDTAMMLDFTEEDITELKDSIPAGRLGRPEEIADAVHFLSGESSSYINGHILAVNGAWYT</sequence>
<dbReference type="InterPro" id="IPR050259">
    <property type="entry name" value="SDR"/>
</dbReference>
<keyword evidence="2" id="KW-0648">Protein biosynthesis</keyword>
<keyword evidence="2" id="KW-0251">Elongation factor</keyword>
<gene>
    <name evidence="2" type="primary">ymfI</name>
    <name evidence="2" type="ORF">ACFQPF_11120</name>
</gene>
<evidence type="ECO:0000313" key="2">
    <source>
        <dbReference type="EMBL" id="MFC7372237.1"/>
    </source>
</evidence>
<accession>A0ABW2NQW5</accession>
<dbReference type="NCBIfam" id="NF047420">
    <property type="entry name" value="EF_P_mod_YmfI"/>
    <property type="match status" value="1"/>
</dbReference>
<dbReference type="InterPro" id="IPR002347">
    <property type="entry name" value="SDR_fam"/>
</dbReference>
<dbReference type="Proteomes" id="UP001596549">
    <property type="component" value="Unassembled WGS sequence"/>
</dbReference>
<dbReference type="SUPFAM" id="SSF51735">
    <property type="entry name" value="NAD(P)-binding Rossmann-fold domains"/>
    <property type="match status" value="1"/>
</dbReference>
<dbReference type="PANTHER" id="PTHR42879:SF2">
    <property type="entry name" value="3-OXOACYL-[ACYL-CARRIER-PROTEIN] REDUCTASE FABG"/>
    <property type="match status" value="1"/>
</dbReference>
<dbReference type="EMBL" id="JBHTCP010000016">
    <property type="protein sequence ID" value="MFC7372237.1"/>
    <property type="molecule type" value="Genomic_DNA"/>
</dbReference>
<dbReference type="GO" id="GO:0003746">
    <property type="term" value="F:translation elongation factor activity"/>
    <property type="evidence" value="ECO:0007669"/>
    <property type="project" value="UniProtKB-KW"/>
</dbReference>
<protein>
    <submittedName>
        <fullName evidence="2">Elongation factor P 5-aminopentanone reductase</fullName>
    </submittedName>
</protein>
<evidence type="ECO:0000256" key="1">
    <source>
        <dbReference type="ARBA" id="ARBA00006484"/>
    </source>
</evidence>
<organism evidence="2 3">
    <name type="scientific">Fictibacillus iocasae</name>
    <dbReference type="NCBI Taxonomy" id="2715437"/>
    <lineage>
        <taxon>Bacteria</taxon>
        <taxon>Bacillati</taxon>
        <taxon>Bacillota</taxon>
        <taxon>Bacilli</taxon>
        <taxon>Bacillales</taxon>
        <taxon>Fictibacillaceae</taxon>
        <taxon>Fictibacillus</taxon>
    </lineage>
</organism>
<reference evidence="3" key="1">
    <citation type="journal article" date="2019" name="Int. J. Syst. Evol. Microbiol.">
        <title>The Global Catalogue of Microorganisms (GCM) 10K type strain sequencing project: providing services to taxonomists for standard genome sequencing and annotation.</title>
        <authorList>
            <consortium name="The Broad Institute Genomics Platform"/>
            <consortium name="The Broad Institute Genome Sequencing Center for Infectious Disease"/>
            <person name="Wu L."/>
            <person name="Ma J."/>
        </authorList>
    </citation>
    <scope>NUCLEOTIDE SEQUENCE [LARGE SCALE GENOMIC DNA]</scope>
    <source>
        <strain evidence="3">NBRC 106396</strain>
    </source>
</reference>
<dbReference type="Pfam" id="PF13561">
    <property type="entry name" value="adh_short_C2"/>
    <property type="match status" value="1"/>
</dbReference>
<dbReference type="PRINTS" id="PR00080">
    <property type="entry name" value="SDRFAMILY"/>
</dbReference>
<dbReference type="PANTHER" id="PTHR42879">
    <property type="entry name" value="3-OXOACYL-(ACYL-CARRIER-PROTEIN) REDUCTASE"/>
    <property type="match status" value="1"/>
</dbReference>
<comment type="caution">
    <text evidence="2">The sequence shown here is derived from an EMBL/GenBank/DDBJ whole genome shotgun (WGS) entry which is preliminary data.</text>
</comment>
<comment type="similarity">
    <text evidence="1">Belongs to the short-chain dehydrogenases/reductases (SDR) family.</text>
</comment>
<dbReference type="PROSITE" id="PS00061">
    <property type="entry name" value="ADH_SHORT"/>
    <property type="match status" value="1"/>
</dbReference>
<dbReference type="CDD" id="cd05233">
    <property type="entry name" value="SDR_c"/>
    <property type="match status" value="1"/>
</dbReference>
<dbReference type="Gene3D" id="3.40.50.720">
    <property type="entry name" value="NAD(P)-binding Rossmann-like Domain"/>
    <property type="match status" value="1"/>
</dbReference>
<keyword evidence="3" id="KW-1185">Reference proteome</keyword>